<feature type="compositionally biased region" description="Low complexity" evidence="1">
    <location>
        <begin position="402"/>
        <end position="411"/>
    </location>
</feature>
<evidence type="ECO:0000256" key="1">
    <source>
        <dbReference type="SAM" id="MobiDB-lite"/>
    </source>
</evidence>
<dbReference type="KEGG" id="bbes:BESB_023140"/>
<dbReference type="VEuPathDB" id="ToxoDB:BESB_023140"/>
<gene>
    <name evidence="2" type="ORF">BESB_023140</name>
</gene>
<organism evidence="2 3">
    <name type="scientific">Besnoitia besnoiti</name>
    <name type="common">Apicomplexan protozoan</name>
    <dbReference type="NCBI Taxonomy" id="94643"/>
    <lineage>
        <taxon>Eukaryota</taxon>
        <taxon>Sar</taxon>
        <taxon>Alveolata</taxon>
        <taxon>Apicomplexa</taxon>
        <taxon>Conoidasida</taxon>
        <taxon>Coccidia</taxon>
        <taxon>Eucoccidiorida</taxon>
        <taxon>Eimeriorina</taxon>
        <taxon>Sarcocystidae</taxon>
        <taxon>Besnoitia</taxon>
    </lineage>
</organism>
<protein>
    <submittedName>
        <fullName evidence="2">Uncharacterized protein</fullName>
    </submittedName>
</protein>
<feature type="region of interest" description="Disordered" evidence="1">
    <location>
        <begin position="222"/>
        <end position="243"/>
    </location>
</feature>
<evidence type="ECO:0000313" key="3">
    <source>
        <dbReference type="Proteomes" id="UP000224006"/>
    </source>
</evidence>
<proteinExistence type="predicted"/>
<dbReference type="GeneID" id="40307374"/>
<reference evidence="2 3" key="1">
    <citation type="submission" date="2017-09" db="EMBL/GenBank/DDBJ databases">
        <title>Genome sequencing of Besnoitia besnoiti strain Bb-Ger1.</title>
        <authorList>
            <person name="Schares G."/>
            <person name="Venepally P."/>
            <person name="Lorenzi H.A."/>
        </authorList>
    </citation>
    <scope>NUCLEOTIDE SEQUENCE [LARGE SCALE GENOMIC DNA]</scope>
    <source>
        <strain evidence="2 3">Bb-Ger1</strain>
    </source>
</reference>
<comment type="caution">
    <text evidence="2">The sequence shown here is derived from an EMBL/GenBank/DDBJ whole genome shotgun (WGS) entry which is preliminary data.</text>
</comment>
<feature type="region of interest" description="Disordered" evidence="1">
    <location>
        <begin position="278"/>
        <end position="309"/>
    </location>
</feature>
<feature type="region of interest" description="Disordered" evidence="1">
    <location>
        <begin position="145"/>
        <end position="168"/>
    </location>
</feature>
<dbReference type="EMBL" id="NWUJ01000013">
    <property type="protein sequence ID" value="PFH31822.1"/>
    <property type="molecule type" value="Genomic_DNA"/>
</dbReference>
<feature type="compositionally biased region" description="Low complexity" evidence="1">
    <location>
        <begin position="278"/>
        <end position="289"/>
    </location>
</feature>
<dbReference type="AlphaFoldDB" id="A0A2A9M8V3"/>
<sequence length="458" mass="48190">MEQNAICNAERQNPRGGSALLERLAGNTSQGCLRLLHPANVALQTESTRSAMLYAHPLTDSSKCIWLTVLVLCCTIRVVELQSQEMFKAFYEFAMPTFAQSSAFDPPFVGGLGQAGSVEVQPDGTPVGAVGGGGPPGIALVAADDSPRKTEGAGGRRLAGEPSLNSQDAGTWMSAPVPVPAGSNQDASLRVNGSQNMLQYQPETAFGSSGMLRHVAPGSVSGGVNGQFSSPSPPPSSPAAVSELPPYGGVSAVPPLRSTTTQEALLILTRPRPSLTAMAAAAASLTRAAPEGRWNSRNKGPPRPPLRVGDGKMKVIHFLGMTAEKQRVLLSSRKSPPLWPLMTHCRLERLMRTLLITRGPELLRATRERRCRELARVTAGGQGSIQMQESAAISYSGMNAPSSSSSSQSSSDTPLRQPHTGPHVGETCCPGRSSGDPHESGRVADDEDMDLTVQPACD</sequence>
<dbReference type="Proteomes" id="UP000224006">
    <property type="component" value="Chromosome XII"/>
</dbReference>
<feature type="compositionally biased region" description="Basic and acidic residues" evidence="1">
    <location>
        <begin position="435"/>
        <end position="444"/>
    </location>
</feature>
<keyword evidence="3" id="KW-1185">Reference proteome</keyword>
<name>A0A2A9M8V3_BESBE</name>
<dbReference type="RefSeq" id="XP_029215831.1">
    <property type="nucleotide sequence ID" value="XM_029361016.1"/>
</dbReference>
<accession>A0A2A9M8V3</accession>
<feature type="region of interest" description="Disordered" evidence="1">
    <location>
        <begin position="395"/>
        <end position="458"/>
    </location>
</feature>
<evidence type="ECO:0000313" key="2">
    <source>
        <dbReference type="EMBL" id="PFH31822.1"/>
    </source>
</evidence>